<dbReference type="AlphaFoldDB" id="K1V5F5"/>
<comment type="caution">
    <text evidence="3">The sequence shown here is derived from an EMBL/GenBank/DDBJ whole genome shotgun (WGS) entry which is preliminary data.</text>
</comment>
<dbReference type="InterPro" id="IPR000626">
    <property type="entry name" value="Ubiquitin-like_dom"/>
</dbReference>
<reference evidence="3 4" key="1">
    <citation type="journal article" date="2012" name="Eukaryot. Cell">
        <title>Genome sequence of the Trichosporon asahii environmental strain CBS 8904.</title>
        <authorList>
            <person name="Yang R.Y."/>
            <person name="Li H.T."/>
            <person name="Zhu H."/>
            <person name="Zhou G.P."/>
            <person name="Wang M."/>
            <person name="Wang L."/>
        </authorList>
    </citation>
    <scope>NUCLEOTIDE SEQUENCE [LARGE SCALE GENOMIC DNA]</scope>
    <source>
        <strain evidence="3 4">CBS 8904</strain>
    </source>
</reference>
<dbReference type="HOGENOM" id="CLU_523974_0_0_1"/>
<dbReference type="Gene3D" id="3.10.20.90">
    <property type="entry name" value="Phosphatidylinositol 3-kinase Catalytic Subunit, Chain A, domain 1"/>
    <property type="match status" value="1"/>
</dbReference>
<gene>
    <name evidence="3" type="ORF">A1Q2_06573</name>
</gene>
<dbReference type="InterPro" id="IPR029071">
    <property type="entry name" value="Ubiquitin-like_domsf"/>
</dbReference>
<dbReference type="InterPro" id="IPR022617">
    <property type="entry name" value="Rad60/SUMO-like_dom"/>
</dbReference>
<name>K1V5F5_TRIAC</name>
<dbReference type="Proteomes" id="UP000006757">
    <property type="component" value="Unassembled WGS sequence"/>
</dbReference>
<evidence type="ECO:0000313" key="3">
    <source>
        <dbReference type="EMBL" id="EKC99169.1"/>
    </source>
</evidence>
<dbReference type="OrthoDB" id="442921at2759"/>
<accession>K1V5F5</accession>
<evidence type="ECO:0000313" key="4">
    <source>
        <dbReference type="Proteomes" id="UP000006757"/>
    </source>
</evidence>
<evidence type="ECO:0000256" key="1">
    <source>
        <dbReference type="SAM" id="MobiDB-lite"/>
    </source>
</evidence>
<evidence type="ECO:0000259" key="2">
    <source>
        <dbReference type="PROSITE" id="PS50053"/>
    </source>
</evidence>
<dbReference type="SUPFAM" id="SSF54236">
    <property type="entry name" value="Ubiquitin-like"/>
    <property type="match status" value="1"/>
</dbReference>
<proteinExistence type="predicted"/>
<keyword evidence="4" id="KW-1185">Reference proteome</keyword>
<dbReference type="Pfam" id="PF11976">
    <property type="entry name" value="Rad60-SLD"/>
    <property type="match status" value="1"/>
</dbReference>
<dbReference type="InParanoid" id="K1V5F5"/>
<organism evidence="3 4">
    <name type="scientific">Trichosporon asahii var. asahii (strain CBS 8904)</name>
    <name type="common">Yeast</name>
    <dbReference type="NCBI Taxonomy" id="1220162"/>
    <lineage>
        <taxon>Eukaryota</taxon>
        <taxon>Fungi</taxon>
        <taxon>Dikarya</taxon>
        <taxon>Basidiomycota</taxon>
        <taxon>Agaricomycotina</taxon>
        <taxon>Tremellomycetes</taxon>
        <taxon>Trichosporonales</taxon>
        <taxon>Trichosporonaceae</taxon>
        <taxon>Trichosporon</taxon>
    </lineage>
</organism>
<feature type="domain" description="Ubiquitin-like" evidence="2">
    <location>
        <begin position="100"/>
        <end position="124"/>
    </location>
</feature>
<sequence length="539" mass="60486">MTVTAPFQPASKLTASALLKEEIAVRAEIGVLGQRLRDIEQKKAAMTPLPEDKKEWVKEADSWTTVSTTPPGASSLQADVLIASTFGGLRPNRRRLTGSLRFDGMVLKDDQTPADVDMEDGDIIDCDLDPKWARPPPRVSKTMLRNPRDRTSQQARSSTLVLISTNSTELTPAMTVIDHNVFPHIMEAIYSYADFDTLLAMRPTSKTYRDWSDARLSEHVVVHVRRPKNEQGKPIWAAGSRSVEIHAPGGRRLPFFRSWKRANGDDLSQWRAFGKYFGRTTTLDLADEGLMRGRTECIKAVCPKLHTLRMLNNYESEREVANMSSSAVSFPSDAKDGTFVQFCYAAKPADPMAEGRVSRALFVNPIPRGVRRCVVNLIGDMRDPKLIFIANTTLPPELRELVLVFHQIAGPTPEVKDDYQIPSATLHCFHSFAQLIAQNAHKCKITMAGALGVSERVYGFEYMEDQDELRDTLVEFLGHIADEQTPMGPDEIKKANAAFHDIPWPSVAQYRKTLAPGQWENESVPRPWYSSPELSWYTK</sequence>
<protein>
    <recommendedName>
        <fullName evidence="2">Ubiquitin-like domain-containing protein</fullName>
    </recommendedName>
</protein>
<dbReference type="PROSITE" id="PS50053">
    <property type="entry name" value="UBIQUITIN_2"/>
    <property type="match status" value="1"/>
</dbReference>
<feature type="region of interest" description="Disordered" evidence="1">
    <location>
        <begin position="128"/>
        <end position="157"/>
    </location>
</feature>
<dbReference type="EMBL" id="AMBO01000375">
    <property type="protein sequence ID" value="EKC99169.1"/>
    <property type="molecule type" value="Genomic_DNA"/>
</dbReference>
<dbReference type="CDD" id="cd01763">
    <property type="entry name" value="Ubl_SUMO_like"/>
    <property type="match status" value="1"/>
</dbReference>